<feature type="chain" id="PRO_5041388167" evidence="9">
    <location>
        <begin position="24"/>
        <end position="1023"/>
    </location>
</feature>
<keyword evidence="8" id="KW-1133">Transmembrane helix</keyword>
<feature type="domain" description="SRCR" evidence="10">
    <location>
        <begin position="142"/>
        <end position="243"/>
    </location>
</feature>
<dbReference type="PROSITE" id="PS50287">
    <property type="entry name" value="SRCR_2"/>
    <property type="match status" value="8"/>
</dbReference>
<keyword evidence="12" id="KW-1185">Reference proteome</keyword>
<feature type="disulfide bond" evidence="6">
    <location>
        <begin position="213"/>
        <end position="223"/>
    </location>
</feature>
<evidence type="ECO:0000256" key="5">
    <source>
        <dbReference type="ARBA" id="ARBA00023180"/>
    </source>
</evidence>
<feature type="transmembrane region" description="Helical" evidence="8">
    <location>
        <begin position="921"/>
        <end position="950"/>
    </location>
</feature>
<dbReference type="Gene3D" id="3.10.250.10">
    <property type="entry name" value="SRCR-like domain"/>
    <property type="match status" value="8"/>
</dbReference>
<dbReference type="SUPFAM" id="SSF56487">
    <property type="entry name" value="SRCR-like"/>
    <property type="match status" value="8"/>
</dbReference>
<comment type="caution">
    <text evidence="11">The sequence shown here is derived from an EMBL/GenBank/DDBJ whole genome shotgun (WGS) entry which is preliminary data.</text>
</comment>
<keyword evidence="2" id="KW-0677">Repeat</keyword>
<evidence type="ECO:0000259" key="10">
    <source>
        <dbReference type="PROSITE" id="PS50287"/>
    </source>
</evidence>
<dbReference type="PROSITE" id="PS00420">
    <property type="entry name" value="SRCR_1"/>
    <property type="match status" value="1"/>
</dbReference>
<feature type="domain" description="SRCR" evidence="10">
    <location>
        <begin position="684"/>
        <end position="797"/>
    </location>
</feature>
<comment type="caution">
    <text evidence="6">Lacks conserved residue(s) required for the propagation of feature annotation.</text>
</comment>
<feature type="region of interest" description="Disordered" evidence="7">
    <location>
        <begin position="991"/>
        <end position="1023"/>
    </location>
</feature>
<evidence type="ECO:0000256" key="7">
    <source>
        <dbReference type="SAM" id="MobiDB-lite"/>
    </source>
</evidence>
<dbReference type="GO" id="GO:0016020">
    <property type="term" value="C:membrane"/>
    <property type="evidence" value="ECO:0007669"/>
    <property type="project" value="InterPro"/>
</dbReference>
<dbReference type="FunFam" id="3.10.250.10:FF:000001">
    <property type="entry name" value="Lysyl oxidase 4 isoform X1"/>
    <property type="match status" value="3"/>
</dbReference>
<dbReference type="FunFam" id="3.10.250.10:FF:000007">
    <property type="entry name" value="Soluble scavenger receptor cysteine-rich domain-containing protein SSC5D"/>
    <property type="match status" value="1"/>
</dbReference>
<dbReference type="EMBL" id="CASHTH010002013">
    <property type="protein sequence ID" value="CAI8023549.1"/>
    <property type="molecule type" value="Genomic_DNA"/>
</dbReference>
<gene>
    <name evidence="11" type="ORF">GBAR_LOCUS13750</name>
</gene>
<name>A0AA35S5F7_GEOBA</name>
<feature type="domain" description="SRCR" evidence="10">
    <location>
        <begin position="466"/>
        <end position="569"/>
    </location>
</feature>
<feature type="domain" description="SRCR" evidence="10">
    <location>
        <begin position="31"/>
        <end position="131"/>
    </location>
</feature>
<feature type="compositionally biased region" description="Low complexity" evidence="7">
    <location>
        <begin position="880"/>
        <end position="889"/>
    </location>
</feature>
<keyword evidence="3 6" id="KW-1015">Disulfide bond</keyword>
<accession>A0AA35S5F7</accession>
<dbReference type="Proteomes" id="UP001174909">
    <property type="component" value="Unassembled WGS sequence"/>
</dbReference>
<feature type="compositionally biased region" description="Polar residues" evidence="7">
    <location>
        <begin position="1003"/>
        <end position="1023"/>
    </location>
</feature>
<feature type="domain" description="SRCR" evidence="10">
    <location>
        <begin position="578"/>
        <end position="675"/>
    </location>
</feature>
<feature type="domain" description="SRCR" evidence="10">
    <location>
        <begin position="792"/>
        <end position="891"/>
    </location>
</feature>
<evidence type="ECO:0000313" key="12">
    <source>
        <dbReference type="Proteomes" id="UP001174909"/>
    </source>
</evidence>
<evidence type="ECO:0000256" key="2">
    <source>
        <dbReference type="ARBA" id="ARBA00022737"/>
    </source>
</evidence>
<dbReference type="InterPro" id="IPR036772">
    <property type="entry name" value="SRCR-like_dom_sf"/>
</dbReference>
<keyword evidence="8" id="KW-0812">Transmembrane</keyword>
<feature type="disulfide bond" evidence="6">
    <location>
        <begin position="753"/>
        <end position="763"/>
    </location>
</feature>
<evidence type="ECO:0000256" key="4">
    <source>
        <dbReference type="ARBA" id="ARBA00023170"/>
    </source>
</evidence>
<feature type="domain" description="SRCR" evidence="10">
    <location>
        <begin position="253"/>
        <end position="353"/>
    </location>
</feature>
<evidence type="ECO:0000256" key="9">
    <source>
        <dbReference type="SAM" id="SignalP"/>
    </source>
</evidence>
<dbReference type="AlphaFoldDB" id="A0AA35S5F7"/>
<dbReference type="PRINTS" id="PR00258">
    <property type="entry name" value="SPERACTRCPTR"/>
</dbReference>
<evidence type="ECO:0000256" key="3">
    <source>
        <dbReference type="ARBA" id="ARBA00023157"/>
    </source>
</evidence>
<feature type="disulfide bond" evidence="6">
    <location>
        <begin position="863"/>
        <end position="873"/>
    </location>
</feature>
<keyword evidence="4" id="KW-0675">Receptor</keyword>
<feature type="region of interest" description="Disordered" evidence="7">
    <location>
        <begin position="880"/>
        <end position="918"/>
    </location>
</feature>
<feature type="non-terminal residue" evidence="11">
    <location>
        <position position="1023"/>
    </location>
</feature>
<evidence type="ECO:0000256" key="8">
    <source>
        <dbReference type="SAM" id="Phobius"/>
    </source>
</evidence>
<feature type="disulfide bond" evidence="6">
    <location>
        <begin position="429"/>
        <end position="439"/>
    </location>
</feature>
<keyword evidence="5" id="KW-0325">Glycoprotein</keyword>
<dbReference type="Pfam" id="PF00530">
    <property type="entry name" value="SRCR"/>
    <property type="match status" value="8"/>
</dbReference>
<keyword evidence="8" id="KW-0472">Membrane</keyword>
<feature type="disulfide bond" evidence="6">
    <location>
        <begin position="101"/>
        <end position="111"/>
    </location>
</feature>
<feature type="disulfide bond" evidence="6">
    <location>
        <begin position="69"/>
        <end position="130"/>
    </location>
</feature>
<proteinExistence type="predicted"/>
<organism evidence="11 12">
    <name type="scientific">Geodia barretti</name>
    <name type="common">Barrett's horny sponge</name>
    <dbReference type="NCBI Taxonomy" id="519541"/>
    <lineage>
        <taxon>Eukaryota</taxon>
        <taxon>Metazoa</taxon>
        <taxon>Porifera</taxon>
        <taxon>Demospongiae</taxon>
        <taxon>Heteroscleromorpha</taxon>
        <taxon>Tetractinellida</taxon>
        <taxon>Astrophorina</taxon>
        <taxon>Geodiidae</taxon>
        <taxon>Geodia</taxon>
    </lineage>
</organism>
<dbReference type="InterPro" id="IPR001190">
    <property type="entry name" value="SRCR"/>
</dbReference>
<keyword evidence="1 9" id="KW-0732">Signal</keyword>
<evidence type="ECO:0000256" key="6">
    <source>
        <dbReference type="PROSITE-ProRule" id="PRU00196"/>
    </source>
</evidence>
<feature type="disulfide bond" evidence="6">
    <location>
        <begin position="325"/>
        <end position="335"/>
    </location>
</feature>
<evidence type="ECO:0000313" key="11">
    <source>
        <dbReference type="EMBL" id="CAI8023549.1"/>
    </source>
</evidence>
<feature type="domain" description="SRCR" evidence="10">
    <location>
        <begin position="351"/>
        <end position="462"/>
    </location>
</feature>
<feature type="disulfide bond" evidence="6">
    <location>
        <begin position="645"/>
        <end position="655"/>
    </location>
</feature>
<feature type="signal peptide" evidence="9">
    <location>
        <begin position="1"/>
        <end position="23"/>
    </location>
</feature>
<reference evidence="11" key="1">
    <citation type="submission" date="2023-03" db="EMBL/GenBank/DDBJ databases">
        <authorList>
            <person name="Steffen K."/>
            <person name="Cardenas P."/>
        </authorList>
    </citation>
    <scope>NUCLEOTIDE SEQUENCE</scope>
</reference>
<dbReference type="SMART" id="SM00202">
    <property type="entry name" value="SR"/>
    <property type="match status" value="8"/>
</dbReference>
<evidence type="ECO:0000256" key="1">
    <source>
        <dbReference type="ARBA" id="ARBA00022729"/>
    </source>
</evidence>
<sequence>MAFWDLLSGLLPVFVLLFTTTRCQNYRDGDVRLVGGSYQWEGRVEVYMSGEWGTITDSDWTNDDAVVVCRKLGHFRPGATGHSGAYFGEGRGPVNLDSVQCTGSEYSLTDCEIEDSGRRTTHSLDVGVKCQPAEGSYREGDIRLVGGPHNWEGRVEIFWKGTWGTISDPQWTFSDARVVCKQLQHSSGSGEAVSCCSSYGKGTDTIHIRDVGCSGTEENVTACRYYNVTGPRSHDYDGGVQCQQGNEAREGEIRLNRSYGGNLWQGRVEIFLSGEWGTVCDDGAGSNDARVVCRQLGYNVYSSSSRCCANYGQGTGPIHFEYLVCTGSEYRLNDCVNQTASCGHYEDWGVYCYIDGPHPLEVRLSNTHYGYAQVFLSGVWVSIADSSGTWGEDNSEVVCRQLGYNGTVAISYNYYSISSSVETMDYVVCSGSEYQLSDCYYDVHVTVIGNVPRTECAYYGCSTGYIRLVGGESEGEGRLEMCNNRRWGSVCGTQWTNRHTAVVCRYLGFSDLPTDLTYYSPEKYGKGSGPVFMDFVNCTGNEWRLWGSCTYWTHYYGCSHDDDIGVQCAPARCSDGQLRLAERSNTYYGRVEICSDQRWNTLSRSLWSSTNARIACIELGFQYYSSAYAYYGNSGGPRHSKYFSCTGSELRLSQCQSYNDTYTRSYSYDIGVRCRLDNCVNGQIRLMEGEDQLEGRLEVCYSGRWGNVGGDEWTENNTRVVCNSFGYDFSDGSTNLSIPTAPSKPLYYHSVKCSRRDLSLEECGFTRYTDLTKTYPHTVVKCQESQCKDGDLRLVGGATESEGRLEVCFGKRWGTIDGHGWTHTDTQVACRQFGHSTEDVSYTKHQRTRVSIFLPTFMTLVGCYGSEDKLTDCSYHESSSSTSMDISISCNRKDDSTTPPDSPTATNDDGTGGSSESSSGMVYASLSVSALLAVVVIALVAVLIVVFLLWRRKKSRGSSSGIHFSNINETVSLDNKLVGKDLPTESCEQIKATNPVPLPPRSQLRQAPSDNASTMSPQKANCS</sequence>
<dbReference type="PANTHER" id="PTHR19331:SF487">
    <property type="entry name" value="SOLUBLE SCAVENGER RECEPTOR CYSTEINE-RICH DOMAIN-CONTAINING PROTEIN SSC5D"/>
    <property type="match status" value="1"/>
</dbReference>
<protein>
    <submittedName>
        <fullName evidence="11">Deleted in malignant brain tumors 1 protein</fullName>
    </submittedName>
</protein>
<dbReference type="PANTHER" id="PTHR19331">
    <property type="entry name" value="SCAVENGER RECEPTOR DOMAIN-CONTAINING"/>
    <property type="match status" value="1"/>
</dbReference>